<dbReference type="Proteomes" id="UP000225204">
    <property type="component" value="Segment"/>
</dbReference>
<dbReference type="GeneID" id="40086253"/>
<proteinExistence type="predicted"/>
<dbReference type="KEGG" id="vg:40086253"/>
<organism evidence="1 2">
    <name type="scientific">Arthrobacter phage Molivia</name>
    <dbReference type="NCBI Taxonomy" id="2015839"/>
    <lineage>
        <taxon>Viruses</taxon>
        <taxon>Duplodnaviria</taxon>
        <taxon>Heunggongvirae</taxon>
        <taxon>Uroviricota</taxon>
        <taxon>Caudoviricetes</taxon>
        <taxon>Amigovirus</taxon>
        <taxon>Amigovirus molivia</taxon>
    </lineage>
</organism>
<keyword evidence="2" id="KW-1185">Reference proteome</keyword>
<sequence>MVDTMYFGVPGAIKEIRCPESGMGFISGVDGDQTPLVSGGRSAYRAATAFKSFNMSWAADSTKLKHLIDCFNGQFGRGPFLLTDPSIPQTNILPPRWSNAWQLAYQSNGWGRPTVVPWPVSPVPSAFQYETNKRVTFRQAPVGSLVPVEGVLRTRHIRIPGKAYRMTANGSATGGAGIRVRGYNASTDTWTLITTFTSLGGVGAEVIPATNTTYSIIELDIYLPLGSTLMLYGLSLGTVDFQASDPNNFIPVGQGIGAVQFGNTSDGTLVSSRIDRVGLSLDFTEVQNVESRVI</sequence>
<evidence type="ECO:0000313" key="2">
    <source>
        <dbReference type="Proteomes" id="UP000225204"/>
    </source>
</evidence>
<dbReference type="EMBL" id="MF185731">
    <property type="protein sequence ID" value="ASX99265.1"/>
    <property type="molecule type" value="Genomic_DNA"/>
</dbReference>
<dbReference type="RefSeq" id="YP_009610165.1">
    <property type="nucleotide sequence ID" value="NC_042001.1"/>
</dbReference>
<evidence type="ECO:0000313" key="1">
    <source>
        <dbReference type="EMBL" id="ASX99265.1"/>
    </source>
</evidence>
<gene>
    <name evidence="1" type="primary">41</name>
    <name evidence="1" type="ORF">SEA_MOLIVIA_41</name>
</gene>
<accession>A0A286S268</accession>
<name>A0A286S268_9CAUD</name>
<protein>
    <submittedName>
        <fullName evidence="1">Minor tail protein</fullName>
    </submittedName>
</protein>
<reference evidence="2" key="1">
    <citation type="submission" date="2017-06" db="EMBL/GenBank/DDBJ databases">
        <authorList>
            <person name="Kim H.J."/>
            <person name="Triplett B.A."/>
        </authorList>
    </citation>
    <scope>NUCLEOTIDE SEQUENCE [LARGE SCALE GENOMIC DNA]</scope>
</reference>